<evidence type="ECO:0000313" key="3">
    <source>
        <dbReference type="Proteomes" id="UP001292252"/>
    </source>
</evidence>
<dbReference type="EMBL" id="JAXOTW010000005">
    <property type="protein sequence ID" value="MDZ5476792.1"/>
    <property type="molecule type" value="Genomic_DNA"/>
</dbReference>
<evidence type="ECO:0000313" key="2">
    <source>
        <dbReference type="EMBL" id="MDZ5476792.1"/>
    </source>
</evidence>
<protein>
    <submittedName>
        <fullName evidence="2">Uncharacterized protein</fullName>
    </submittedName>
</protein>
<proteinExistence type="predicted"/>
<feature type="transmembrane region" description="Helical" evidence="1">
    <location>
        <begin position="24"/>
        <end position="41"/>
    </location>
</feature>
<dbReference type="Proteomes" id="UP001292252">
    <property type="component" value="Unassembled WGS sequence"/>
</dbReference>
<dbReference type="AlphaFoldDB" id="A0AAW9JK33"/>
<organism evidence="2 3">
    <name type="scientific">Bacillus thuringiensis</name>
    <dbReference type="NCBI Taxonomy" id="1428"/>
    <lineage>
        <taxon>Bacteria</taxon>
        <taxon>Bacillati</taxon>
        <taxon>Bacillota</taxon>
        <taxon>Bacilli</taxon>
        <taxon>Bacillales</taxon>
        <taxon>Bacillaceae</taxon>
        <taxon>Bacillus</taxon>
        <taxon>Bacillus cereus group</taxon>
    </lineage>
</organism>
<accession>A0AAW9JK33</accession>
<evidence type="ECO:0000256" key="1">
    <source>
        <dbReference type="SAM" id="Phobius"/>
    </source>
</evidence>
<keyword evidence="1" id="KW-0472">Membrane</keyword>
<name>A0AAW9JK33_BACTU</name>
<keyword evidence="1" id="KW-1133">Transmembrane helix</keyword>
<sequence length="147" mass="17115">MRKLKEELVVHKEGKTPIWKKKRFWILGIILGLFVISNLGGSADIPSGIEEDFYKSSLYSFHELNVAIEDNEFPDKKVTKWVADHMRAMENYPNDYSEKERMILIHFRGLITSVGLLKQLGDRNMVEEKINEARSNLANILEVEEDY</sequence>
<keyword evidence="1" id="KW-0812">Transmembrane</keyword>
<dbReference type="RefSeq" id="WP_153599376.1">
    <property type="nucleotide sequence ID" value="NZ_JAXOTW010000005.1"/>
</dbReference>
<gene>
    <name evidence="2" type="ORF">U2F49_10865</name>
</gene>
<comment type="caution">
    <text evidence="2">The sequence shown here is derived from an EMBL/GenBank/DDBJ whole genome shotgun (WGS) entry which is preliminary data.</text>
</comment>
<reference evidence="2" key="1">
    <citation type="submission" date="2023-12" db="EMBL/GenBank/DDBJ databases">
        <title>Genome sequence of Bacillus thuringiensis strain SS10.</title>
        <authorList>
            <person name="Rouis S."/>
        </authorList>
    </citation>
    <scope>NUCLEOTIDE SEQUENCE</scope>
    <source>
        <strain evidence="2">SS10</strain>
    </source>
</reference>